<dbReference type="InterPro" id="IPR030231">
    <property type="entry name" value="Gpn2"/>
</dbReference>
<dbReference type="PANTHER" id="PTHR21231">
    <property type="entry name" value="XPA-BINDING PROTEIN 1-RELATED"/>
    <property type="match status" value="1"/>
</dbReference>
<reference evidence="6 7" key="1">
    <citation type="journal article" date="2020" name="bioRxiv">
        <title>Metabolic contributions of an alphaproteobacterial endosymbiont in the apicomplexan Cardiosporidium cionae.</title>
        <authorList>
            <person name="Hunter E.S."/>
            <person name="Paight C.J."/>
            <person name="Lane C.E."/>
        </authorList>
    </citation>
    <scope>NUCLEOTIDE SEQUENCE [LARGE SCALE GENOMIC DNA]</scope>
    <source>
        <strain evidence="6">ESH_2018</strain>
    </source>
</reference>
<accession>A0ABQ7JD22</accession>
<comment type="caution">
    <text evidence="6">The sequence shown here is derived from an EMBL/GenBank/DDBJ whole genome shotgun (WGS) entry which is preliminary data.</text>
</comment>
<evidence type="ECO:0000256" key="4">
    <source>
        <dbReference type="ARBA" id="ARBA00023134"/>
    </source>
</evidence>
<dbReference type="EMBL" id="JADAQX010000113">
    <property type="protein sequence ID" value="KAF8821881.1"/>
    <property type="molecule type" value="Genomic_DNA"/>
</dbReference>
<evidence type="ECO:0000256" key="5">
    <source>
        <dbReference type="RuleBase" id="RU365059"/>
    </source>
</evidence>
<sequence length="281" mass="31721">MWYGQFVIGPPGAGKTTYCHGMQQMCTALNRKHAIINLDPANDELPYKCFIDIRTLINSQAVMESMQLGPNGALIYCIEYLAANFDWLLDQLKKIPDTYIIFDCPGQVELYCHHDGMKIILDNLQKQDARMTAVHLVDATLCTDPYKYISALLISLSGQISLELPHVNVFTKIDMLRNFSSDLTFRIDYYAEVQDLSKIIGYIQHKSPLDSKFSAFNEILCETIEDFNLVSFRLLNIEDKDSVLNILKEVDTANGFSLGSIHSDLGIFNIAISSVDDVDDK</sequence>
<keyword evidence="3 5" id="KW-0378">Hydrolase</keyword>
<dbReference type="Proteomes" id="UP000823046">
    <property type="component" value="Unassembled WGS sequence"/>
</dbReference>
<dbReference type="InterPro" id="IPR004130">
    <property type="entry name" value="Gpn"/>
</dbReference>
<comment type="subunit">
    <text evidence="5">Binds to RNA polymerase II (RNAPII).</text>
</comment>
<evidence type="ECO:0000313" key="6">
    <source>
        <dbReference type="EMBL" id="KAF8821881.1"/>
    </source>
</evidence>
<evidence type="ECO:0000256" key="1">
    <source>
        <dbReference type="ARBA" id="ARBA00005290"/>
    </source>
</evidence>
<keyword evidence="4 5" id="KW-0342">GTP-binding</keyword>
<dbReference type="PANTHER" id="PTHR21231:SF3">
    <property type="entry name" value="GPN-LOOP GTPASE 2"/>
    <property type="match status" value="1"/>
</dbReference>
<proteinExistence type="inferred from homology"/>
<comment type="similarity">
    <text evidence="1 5">Belongs to the GPN-loop GTPase family.</text>
</comment>
<dbReference type="CDD" id="cd17871">
    <property type="entry name" value="GPN2"/>
    <property type="match status" value="1"/>
</dbReference>
<dbReference type="Pfam" id="PF03029">
    <property type="entry name" value="ATP_bind_1"/>
    <property type="match status" value="1"/>
</dbReference>
<comment type="function">
    <text evidence="5">Small GTPase required for proper localization of RNA polymerase II and III (RNAPII and RNAPIII). May act at an RNAP assembly step prior to nuclear import.</text>
</comment>
<gene>
    <name evidence="6" type="ORF">IE077_001412</name>
</gene>
<dbReference type="InterPro" id="IPR027417">
    <property type="entry name" value="P-loop_NTPase"/>
</dbReference>
<evidence type="ECO:0000256" key="2">
    <source>
        <dbReference type="ARBA" id="ARBA00022741"/>
    </source>
</evidence>
<dbReference type="Gene3D" id="3.40.50.300">
    <property type="entry name" value="P-loop containing nucleotide triphosphate hydrolases"/>
    <property type="match status" value="1"/>
</dbReference>
<dbReference type="SUPFAM" id="SSF52540">
    <property type="entry name" value="P-loop containing nucleoside triphosphate hydrolases"/>
    <property type="match status" value="1"/>
</dbReference>
<evidence type="ECO:0000313" key="7">
    <source>
        <dbReference type="Proteomes" id="UP000823046"/>
    </source>
</evidence>
<keyword evidence="2 5" id="KW-0547">Nucleotide-binding</keyword>
<name>A0ABQ7JD22_9APIC</name>
<evidence type="ECO:0000256" key="3">
    <source>
        <dbReference type="ARBA" id="ARBA00022801"/>
    </source>
</evidence>
<protein>
    <recommendedName>
        <fullName evidence="5">GPN-loop GTPase 2</fullName>
    </recommendedName>
</protein>
<organism evidence="6 7">
    <name type="scientific">Cardiosporidium cionae</name>
    <dbReference type="NCBI Taxonomy" id="476202"/>
    <lineage>
        <taxon>Eukaryota</taxon>
        <taxon>Sar</taxon>
        <taxon>Alveolata</taxon>
        <taxon>Apicomplexa</taxon>
        <taxon>Aconoidasida</taxon>
        <taxon>Nephromycida</taxon>
        <taxon>Cardiosporidium</taxon>
    </lineage>
</organism>
<keyword evidence="7" id="KW-1185">Reference proteome</keyword>